<evidence type="ECO:0000256" key="1">
    <source>
        <dbReference type="SAM" id="MobiDB-lite"/>
    </source>
</evidence>
<evidence type="ECO:0000313" key="2">
    <source>
        <dbReference type="Ensembl" id="ENSSORP00005056843.1"/>
    </source>
</evidence>
<protein>
    <submittedName>
        <fullName evidence="2">Uncharacterized protein</fullName>
    </submittedName>
</protein>
<feature type="region of interest" description="Disordered" evidence="1">
    <location>
        <begin position="1"/>
        <end position="21"/>
    </location>
</feature>
<dbReference type="AlphaFoldDB" id="A0A673CXP8"/>
<reference evidence="2" key="2">
    <citation type="submission" date="2025-05" db="UniProtKB">
        <authorList>
            <consortium name="Ensembl"/>
        </authorList>
    </citation>
    <scope>IDENTIFICATION</scope>
</reference>
<reference evidence="2" key="1">
    <citation type="submission" date="2019-06" db="EMBL/GenBank/DDBJ databases">
        <authorList>
            <consortium name="Wellcome Sanger Institute Data Sharing"/>
        </authorList>
    </citation>
    <scope>NUCLEOTIDE SEQUENCE [LARGE SCALE GENOMIC DNA]</scope>
</reference>
<accession>A0A673CXP8</accession>
<organism evidence="2 3">
    <name type="scientific">Sphaeramia orbicularis</name>
    <name type="common">orbiculate cardinalfish</name>
    <dbReference type="NCBI Taxonomy" id="375764"/>
    <lineage>
        <taxon>Eukaryota</taxon>
        <taxon>Metazoa</taxon>
        <taxon>Chordata</taxon>
        <taxon>Craniata</taxon>
        <taxon>Vertebrata</taxon>
        <taxon>Euteleostomi</taxon>
        <taxon>Actinopterygii</taxon>
        <taxon>Neopterygii</taxon>
        <taxon>Teleostei</taxon>
        <taxon>Neoteleostei</taxon>
        <taxon>Acanthomorphata</taxon>
        <taxon>Gobiaria</taxon>
        <taxon>Kurtiformes</taxon>
        <taxon>Apogonoidei</taxon>
        <taxon>Apogonidae</taxon>
        <taxon>Apogoninae</taxon>
        <taxon>Sphaeramia</taxon>
    </lineage>
</organism>
<dbReference type="Proteomes" id="UP000472271">
    <property type="component" value="Chromosome 7"/>
</dbReference>
<keyword evidence="3" id="KW-1185">Reference proteome</keyword>
<dbReference type="Ensembl" id="ENSSORT00005058145.1">
    <property type="protein sequence ID" value="ENSSORP00005056843.1"/>
    <property type="gene ID" value="ENSSORG00005025264.1"/>
</dbReference>
<dbReference type="Ensembl" id="ENSSORT00005058123.1">
    <property type="protein sequence ID" value="ENSSORP00005056821.1"/>
    <property type="gene ID" value="ENSSORG00005025255.1"/>
</dbReference>
<name>A0A673CXP8_9TELE</name>
<evidence type="ECO:0000313" key="3">
    <source>
        <dbReference type="Proteomes" id="UP000472271"/>
    </source>
</evidence>
<dbReference type="InterPro" id="IPR009079">
    <property type="entry name" value="4_helix_cytokine-like_core"/>
</dbReference>
<sequence length="66" mass="7442">MSKMQHCTENETPISQDNSLPTVEAEQKRLCQYTMERLFSFSILAARVFSLGDPANHPEGTLHTCT</sequence>
<dbReference type="Gene3D" id="1.20.1250.10">
    <property type="match status" value="1"/>
</dbReference>
<proteinExistence type="predicted"/>